<gene>
    <name evidence="5" type="primary">rplY</name>
    <name evidence="5" type="synonym">ctc</name>
    <name evidence="9" type="ORF">A2903_02170</name>
</gene>
<keyword evidence="1 5" id="KW-0699">rRNA-binding</keyword>
<evidence type="ECO:0000256" key="4">
    <source>
        <dbReference type="ARBA" id="ARBA00023274"/>
    </source>
</evidence>
<evidence type="ECO:0000256" key="1">
    <source>
        <dbReference type="ARBA" id="ARBA00022730"/>
    </source>
</evidence>
<name>A0A1F6WNI9_9BACT</name>
<comment type="subunit">
    <text evidence="5">Part of the 50S ribosomal subunit; part of the 5S rRNA/L5/L18/L25 subcomplex. Contacts the 5S rRNA. Binds to the 5S rRNA independently of L5 and L18.</text>
</comment>
<evidence type="ECO:0000259" key="7">
    <source>
        <dbReference type="Pfam" id="PF01386"/>
    </source>
</evidence>
<dbReference type="CDD" id="cd00495">
    <property type="entry name" value="Ribosomal_L25_TL5_CTC"/>
    <property type="match status" value="1"/>
</dbReference>
<comment type="similarity">
    <text evidence="5">Belongs to the bacterial ribosomal protein bL25 family. CTC subfamily.</text>
</comment>
<proteinExistence type="inferred from homology"/>
<dbReference type="Pfam" id="PF14693">
    <property type="entry name" value="Ribosomal_TL5_C"/>
    <property type="match status" value="1"/>
</dbReference>
<keyword evidence="2 5" id="KW-0694">RNA-binding</keyword>
<dbReference type="GO" id="GO:0008097">
    <property type="term" value="F:5S rRNA binding"/>
    <property type="evidence" value="ECO:0007669"/>
    <property type="project" value="InterPro"/>
</dbReference>
<comment type="function">
    <text evidence="5">This is one of the proteins that binds to the 5S RNA in the ribosome where it forms part of the central protuberance.</text>
</comment>
<keyword evidence="4 5" id="KW-0687">Ribonucleoprotein</keyword>
<feature type="compositionally biased region" description="Basic and acidic residues" evidence="6">
    <location>
        <begin position="196"/>
        <end position="205"/>
    </location>
</feature>
<dbReference type="STRING" id="1801764.A2903_02170"/>
<dbReference type="Proteomes" id="UP000178184">
    <property type="component" value="Unassembled WGS sequence"/>
</dbReference>
<dbReference type="PANTHER" id="PTHR33284:SF1">
    <property type="entry name" value="RIBOSOMAL PROTEIN L25_GLN-TRNA SYNTHETASE, ANTI-CODON-BINDING DOMAIN-CONTAINING PROTEIN"/>
    <property type="match status" value="1"/>
</dbReference>
<dbReference type="PANTHER" id="PTHR33284">
    <property type="entry name" value="RIBOSOMAL PROTEIN L25/GLN-TRNA SYNTHETASE, ANTI-CODON-BINDING DOMAIN-CONTAINING PROTEIN"/>
    <property type="match status" value="1"/>
</dbReference>
<dbReference type="InterPro" id="IPR020056">
    <property type="entry name" value="Rbsml_bL25/Gln-tRNA_synth_N"/>
</dbReference>
<dbReference type="InterPro" id="IPR029751">
    <property type="entry name" value="Ribosomal_L25_dom"/>
</dbReference>
<dbReference type="InterPro" id="IPR037121">
    <property type="entry name" value="Ribosomal_bL25_C"/>
</dbReference>
<dbReference type="GO" id="GO:0006412">
    <property type="term" value="P:translation"/>
    <property type="evidence" value="ECO:0007669"/>
    <property type="project" value="UniProtKB-UniRule"/>
</dbReference>
<evidence type="ECO:0000259" key="8">
    <source>
        <dbReference type="Pfam" id="PF14693"/>
    </source>
</evidence>
<evidence type="ECO:0000313" key="9">
    <source>
        <dbReference type="EMBL" id="OGI83437.1"/>
    </source>
</evidence>
<sequence>MITLNAQKRSKTDDVKDIRKNGSIPSVVYGAGVENTPISVPAIDFKKIYKQAGETTAIHLDISGKVVPVLIHEIQLDPIRGFALHVDFLAVDMKKTINAHVPLEFIGVSEAIKSGLGVLVKVLHELEVTALPADMPHSLQADISKLVTLEDNIFASDIVLPKGVILAGVSDEVVAAITEVHEEKEAEPALDLSAIEVEKKGKKEEETGDSTS</sequence>
<feature type="domain" description="Large ribosomal subunit protein bL25 beta" evidence="8">
    <location>
        <begin position="97"/>
        <end position="179"/>
    </location>
</feature>
<keyword evidence="3 5" id="KW-0689">Ribosomal protein</keyword>
<dbReference type="Gene3D" id="2.40.240.10">
    <property type="entry name" value="Ribosomal Protein L25, Chain P"/>
    <property type="match status" value="1"/>
</dbReference>
<feature type="domain" description="Large ribosomal subunit protein bL25 L25" evidence="7">
    <location>
        <begin position="4"/>
        <end position="88"/>
    </location>
</feature>
<comment type="caution">
    <text evidence="9">The sequence shown here is derived from an EMBL/GenBank/DDBJ whole genome shotgun (WGS) entry which is preliminary data.</text>
</comment>
<dbReference type="InterPro" id="IPR011035">
    <property type="entry name" value="Ribosomal_bL25/Gln-tRNA_synth"/>
</dbReference>
<dbReference type="InterPro" id="IPR020057">
    <property type="entry name" value="Ribosomal_bL25_b-dom"/>
</dbReference>
<accession>A0A1F6WNI9</accession>
<dbReference type="Gene3D" id="2.170.120.20">
    <property type="entry name" value="Ribosomal protein L25, beta domain"/>
    <property type="match status" value="1"/>
</dbReference>
<dbReference type="GO" id="GO:0003735">
    <property type="term" value="F:structural constituent of ribosome"/>
    <property type="evidence" value="ECO:0007669"/>
    <property type="project" value="InterPro"/>
</dbReference>
<dbReference type="InterPro" id="IPR020930">
    <property type="entry name" value="Ribosomal_uL5_bac-type"/>
</dbReference>
<dbReference type="GO" id="GO:0022625">
    <property type="term" value="C:cytosolic large ribosomal subunit"/>
    <property type="evidence" value="ECO:0007669"/>
    <property type="project" value="TreeGrafter"/>
</dbReference>
<dbReference type="NCBIfam" id="TIGR00731">
    <property type="entry name" value="bL25_bact_ctc"/>
    <property type="match status" value="1"/>
</dbReference>
<evidence type="ECO:0000313" key="10">
    <source>
        <dbReference type="Proteomes" id="UP000178184"/>
    </source>
</evidence>
<dbReference type="EMBL" id="MFUO01000028">
    <property type="protein sequence ID" value="OGI83437.1"/>
    <property type="molecule type" value="Genomic_DNA"/>
</dbReference>
<evidence type="ECO:0000256" key="5">
    <source>
        <dbReference type="HAMAP-Rule" id="MF_01334"/>
    </source>
</evidence>
<protein>
    <recommendedName>
        <fullName evidence="5">Large ribosomal subunit protein bL25</fullName>
    </recommendedName>
    <alternativeName>
        <fullName evidence="5">General stress protein CTC</fullName>
    </alternativeName>
</protein>
<evidence type="ECO:0000256" key="3">
    <source>
        <dbReference type="ARBA" id="ARBA00022980"/>
    </source>
</evidence>
<dbReference type="AlphaFoldDB" id="A0A1F6WNI9"/>
<feature type="region of interest" description="Disordered" evidence="6">
    <location>
        <begin position="191"/>
        <end position="212"/>
    </location>
</feature>
<dbReference type="Pfam" id="PF01386">
    <property type="entry name" value="Ribosomal_L25p"/>
    <property type="match status" value="1"/>
</dbReference>
<organism evidence="9 10">
    <name type="scientific">Candidatus Nomurabacteria bacterium RIFCSPLOWO2_01_FULL_33_17</name>
    <dbReference type="NCBI Taxonomy" id="1801764"/>
    <lineage>
        <taxon>Bacteria</taxon>
        <taxon>Candidatus Nomuraibacteriota</taxon>
    </lineage>
</organism>
<reference evidence="9 10" key="1">
    <citation type="journal article" date="2016" name="Nat. Commun.">
        <title>Thousands of microbial genomes shed light on interconnected biogeochemical processes in an aquifer system.</title>
        <authorList>
            <person name="Anantharaman K."/>
            <person name="Brown C.T."/>
            <person name="Hug L.A."/>
            <person name="Sharon I."/>
            <person name="Castelle C.J."/>
            <person name="Probst A.J."/>
            <person name="Thomas B.C."/>
            <person name="Singh A."/>
            <person name="Wilkins M.J."/>
            <person name="Karaoz U."/>
            <person name="Brodie E.L."/>
            <person name="Williams K.H."/>
            <person name="Hubbard S.S."/>
            <person name="Banfield J.F."/>
        </authorList>
    </citation>
    <scope>NUCLEOTIDE SEQUENCE [LARGE SCALE GENOMIC DNA]</scope>
</reference>
<dbReference type="HAMAP" id="MF_01334">
    <property type="entry name" value="Ribosomal_bL25_CTC"/>
    <property type="match status" value="1"/>
</dbReference>
<dbReference type="SUPFAM" id="SSF50715">
    <property type="entry name" value="Ribosomal protein L25-like"/>
    <property type="match status" value="1"/>
</dbReference>
<dbReference type="InterPro" id="IPR001021">
    <property type="entry name" value="Ribosomal_bL25_long"/>
</dbReference>
<evidence type="ECO:0000256" key="2">
    <source>
        <dbReference type="ARBA" id="ARBA00022884"/>
    </source>
</evidence>
<evidence type="ECO:0000256" key="6">
    <source>
        <dbReference type="SAM" id="MobiDB-lite"/>
    </source>
</evidence>